<evidence type="ECO:0000313" key="8">
    <source>
        <dbReference type="Proteomes" id="UP000019591"/>
    </source>
</evidence>
<dbReference type="AlphaFoldDB" id="W8U4V7"/>
<name>W8U4V7_PEPAC</name>
<dbReference type="PANTHER" id="PTHR38601">
    <property type="entry name" value="HYDROGENASE-4 COMPONENT E"/>
    <property type="match status" value="1"/>
</dbReference>
<keyword evidence="2" id="KW-1003">Cell membrane</keyword>
<comment type="subcellular location">
    <subcellularLocation>
        <location evidence="1">Cell membrane</location>
        <topology evidence="1">Multi-pass membrane protein</topology>
    </subcellularLocation>
</comment>
<evidence type="ECO:0000313" key="7">
    <source>
        <dbReference type="EMBL" id="AHM55986.1"/>
    </source>
</evidence>
<evidence type="ECO:0000256" key="4">
    <source>
        <dbReference type="ARBA" id="ARBA00022989"/>
    </source>
</evidence>
<feature type="transmembrane region" description="Helical" evidence="6">
    <location>
        <begin position="54"/>
        <end position="72"/>
    </location>
</feature>
<sequence length="217" mass="24007">MEIMQILSVLILLSCFVLVSNKRTNSYIKTFQAQSALLALAAFMIGFENIEGHGAVEIMLVCFLIVALKVYYIPRLLRRTFANVDYKVEKNFFYNIPLLVLVCCAIAVFNYFSISSAIGAEASELGMFLANSVSVIFIGFFFMISRKKAIGQIVGLLVMENGIFAAALFASGGMPVLVDVGIFIDLITAVIIMGIMVFKINEQLETTDINKLKRLRG</sequence>
<dbReference type="Gene3D" id="1.10.287.3510">
    <property type="match status" value="1"/>
</dbReference>
<proteinExistence type="predicted"/>
<keyword evidence="4 6" id="KW-1133">Transmembrane helix</keyword>
<feature type="transmembrane region" description="Helical" evidence="6">
    <location>
        <begin position="176"/>
        <end position="198"/>
    </location>
</feature>
<dbReference type="Proteomes" id="UP000019591">
    <property type="component" value="Chromosome"/>
</dbReference>
<gene>
    <name evidence="7" type="ORF">EAL2_c06850</name>
</gene>
<accession>W8U4V7</accession>
<feature type="transmembrane region" description="Helical" evidence="6">
    <location>
        <begin position="150"/>
        <end position="169"/>
    </location>
</feature>
<evidence type="ECO:0000256" key="2">
    <source>
        <dbReference type="ARBA" id="ARBA00022475"/>
    </source>
</evidence>
<dbReference type="GO" id="GO:0005886">
    <property type="term" value="C:plasma membrane"/>
    <property type="evidence" value="ECO:0007669"/>
    <property type="project" value="UniProtKB-SubCell"/>
</dbReference>
<dbReference type="HOGENOM" id="CLU_088957_0_0_9"/>
<dbReference type="PATRIC" id="fig|1286171.3.peg.631"/>
<organism evidence="7 8">
    <name type="scientific">Peptoclostridium acidaminophilum DSM 3953</name>
    <dbReference type="NCBI Taxonomy" id="1286171"/>
    <lineage>
        <taxon>Bacteria</taxon>
        <taxon>Bacillati</taxon>
        <taxon>Bacillota</taxon>
        <taxon>Clostridia</taxon>
        <taxon>Peptostreptococcales</taxon>
        <taxon>Peptoclostridiaceae</taxon>
        <taxon>Peptoclostridium</taxon>
    </lineage>
</organism>
<dbReference type="PANTHER" id="PTHR38601:SF1">
    <property type="entry name" value="HYDROGENASE-4 COMPONENT E"/>
    <property type="match status" value="1"/>
</dbReference>
<dbReference type="KEGG" id="eac:EAL2_c06850"/>
<dbReference type="InterPro" id="IPR038730">
    <property type="entry name" value="HyfE-like"/>
</dbReference>
<dbReference type="RefSeq" id="WP_025435028.1">
    <property type="nucleotide sequence ID" value="NZ_CP007452.1"/>
</dbReference>
<dbReference type="EMBL" id="CP007452">
    <property type="protein sequence ID" value="AHM55986.1"/>
    <property type="molecule type" value="Genomic_DNA"/>
</dbReference>
<reference evidence="7 8" key="1">
    <citation type="journal article" date="2014" name="Genome Announc.">
        <title>Complete Genome Sequence of Amino Acid-Utilizing Eubacterium acidaminophilum al-2 (DSM 3953).</title>
        <authorList>
            <person name="Poehlein A."/>
            <person name="Andreesen J.R."/>
            <person name="Daniel R."/>
        </authorList>
    </citation>
    <scope>NUCLEOTIDE SEQUENCE [LARGE SCALE GENOMIC DNA]</scope>
    <source>
        <strain evidence="7 8">DSM 3953</strain>
    </source>
</reference>
<keyword evidence="3 6" id="KW-0812">Transmembrane</keyword>
<keyword evidence="5 6" id="KW-0472">Membrane</keyword>
<feature type="transmembrane region" description="Helical" evidence="6">
    <location>
        <begin position="92"/>
        <end position="113"/>
    </location>
</feature>
<protein>
    <submittedName>
        <fullName evidence="7">Hydrogenase, membrane subunit 2-like protein</fullName>
    </submittedName>
</protein>
<evidence type="ECO:0000256" key="5">
    <source>
        <dbReference type="ARBA" id="ARBA00023136"/>
    </source>
</evidence>
<evidence type="ECO:0000256" key="1">
    <source>
        <dbReference type="ARBA" id="ARBA00004651"/>
    </source>
</evidence>
<keyword evidence="8" id="KW-1185">Reference proteome</keyword>
<feature type="transmembrane region" description="Helical" evidence="6">
    <location>
        <begin position="31"/>
        <end position="47"/>
    </location>
</feature>
<feature type="transmembrane region" description="Helical" evidence="6">
    <location>
        <begin position="125"/>
        <end position="144"/>
    </location>
</feature>
<dbReference type="eggNOG" id="COG4237">
    <property type="taxonomic scope" value="Bacteria"/>
</dbReference>
<evidence type="ECO:0000256" key="3">
    <source>
        <dbReference type="ARBA" id="ARBA00022692"/>
    </source>
</evidence>
<dbReference type="STRING" id="1286171.EAL2_c06850"/>
<evidence type="ECO:0000256" key="6">
    <source>
        <dbReference type="SAM" id="Phobius"/>
    </source>
</evidence>